<dbReference type="InterPro" id="IPR008775">
    <property type="entry name" value="Phytyl_CoA_dOase-like"/>
</dbReference>
<comment type="caution">
    <text evidence="2">The sequence shown here is derived from an EMBL/GenBank/DDBJ whole genome shotgun (WGS) entry which is preliminary data.</text>
</comment>
<dbReference type="Pfam" id="PF05721">
    <property type="entry name" value="PhyH"/>
    <property type="match status" value="1"/>
</dbReference>
<reference evidence="2" key="1">
    <citation type="submission" date="2021-11" db="EMBL/GenBank/DDBJ databases">
        <authorList>
            <consortium name="Genoscope - CEA"/>
            <person name="William W."/>
        </authorList>
    </citation>
    <scope>NUCLEOTIDE SEQUENCE</scope>
</reference>
<organism evidence="2 3">
    <name type="scientific">Pelagomonas calceolata</name>
    <dbReference type="NCBI Taxonomy" id="35677"/>
    <lineage>
        <taxon>Eukaryota</taxon>
        <taxon>Sar</taxon>
        <taxon>Stramenopiles</taxon>
        <taxon>Ochrophyta</taxon>
        <taxon>Pelagophyceae</taxon>
        <taxon>Pelagomonadales</taxon>
        <taxon>Pelagomonadaceae</taxon>
        <taxon>Pelagomonas</taxon>
    </lineage>
</organism>
<evidence type="ECO:0000256" key="1">
    <source>
        <dbReference type="SAM" id="MobiDB-lite"/>
    </source>
</evidence>
<evidence type="ECO:0000313" key="3">
    <source>
        <dbReference type="Proteomes" id="UP000789595"/>
    </source>
</evidence>
<name>A0A8J2T0B7_9STRA</name>
<feature type="compositionally biased region" description="Basic and acidic residues" evidence="1">
    <location>
        <begin position="152"/>
        <end position="168"/>
    </location>
</feature>
<dbReference type="SUPFAM" id="SSF51197">
    <property type="entry name" value="Clavaminate synthase-like"/>
    <property type="match status" value="1"/>
</dbReference>
<dbReference type="OrthoDB" id="45168at2759"/>
<evidence type="ECO:0000313" key="2">
    <source>
        <dbReference type="EMBL" id="CAH0376805.1"/>
    </source>
</evidence>
<protein>
    <recommendedName>
        <fullName evidence="4">Phytanoyl-CoA dioxygenase</fullName>
    </recommendedName>
</protein>
<accession>A0A8J2T0B7</accession>
<dbReference type="Proteomes" id="UP000789595">
    <property type="component" value="Unassembled WGS sequence"/>
</dbReference>
<evidence type="ECO:0008006" key="4">
    <source>
        <dbReference type="Google" id="ProtNLM"/>
    </source>
</evidence>
<dbReference type="EMBL" id="CAKKNE010000005">
    <property type="protein sequence ID" value="CAH0376805.1"/>
    <property type="molecule type" value="Genomic_DNA"/>
</dbReference>
<dbReference type="AlphaFoldDB" id="A0A8J2T0B7"/>
<gene>
    <name evidence="2" type="ORF">PECAL_5P13980</name>
</gene>
<proteinExistence type="predicted"/>
<keyword evidence="3" id="KW-1185">Reference proteome</keyword>
<sequence>MVAIDLTPLSVADAPPVTKRPELHLDSQTLDELFAPELWSALAPGLDGADADAAPFEVAAGDGEKLRAALAADGFVAVERPPPWCVDVSRLARAAASLAAHGFPPGFLLAYEASWRLQAQLATVISTATGGNVATGDAIAFRVEPGASGFGPHRDRQPEDAATTFREDDAPRSNVAWVALSRATPANGCMYVVPRRGDRAYAEGGDGAVADPVAAALGADEASGAKACYQRVRALPLDAGGFLLLSHRVVHWGAAAAPDHREPPRVALSFGFADPALEPCLFVDAAMARRPPLDARVALAAAQQVVYARNDSKRRKHDLALFHRVFKARQHYFTEAFRRKVSDRYQWLTFLRKAGGG</sequence>
<feature type="region of interest" description="Disordered" evidence="1">
    <location>
        <begin position="147"/>
        <end position="168"/>
    </location>
</feature>
<dbReference type="Gene3D" id="2.60.120.620">
    <property type="entry name" value="q2cbj1_9rhob like domain"/>
    <property type="match status" value="1"/>
</dbReference>